<accession>A0ABR5J4I8</accession>
<evidence type="ECO:0008006" key="3">
    <source>
        <dbReference type="Google" id="ProtNLM"/>
    </source>
</evidence>
<proteinExistence type="predicted"/>
<reference evidence="1 2" key="1">
    <citation type="submission" date="2015-07" db="EMBL/GenBank/DDBJ databases">
        <authorList>
            <person name="Ju K.-S."/>
            <person name="Doroghazi J.R."/>
            <person name="Metcalf W.W."/>
        </authorList>
    </citation>
    <scope>NUCLEOTIDE SEQUENCE [LARGE SCALE GENOMIC DNA]</scope>
    <source>
        <strain evidence="1 2">NRRL B-3589</strain>
    </source>
</reference>
<dbReference type="Proteomes" id="UP000037020">
    <property type="component" value="Unassembled WGS sequence"/>
</dbReference>
<comment type="caution">
    <text evidence="1">The sequence shown here is derived from an EMBL/GenBank/DDBJ whole genome shotgun (WGS) entry which is preliminary data.</text>
</comment>
<dbReference type="RefSeq" id="WP_030890408.1">
    <property type="nucleotide sequence ID" value="NZ_JBIRHZ010000010.1"/>
</dbReference>
<keyword evidence="2" id="KW-1185">Reference proteome</keyword>
<protein>
    <recommendedName>
        <fullName evidence="3">AG2 protein</fullName>
    </recommendedName>
</protein>
<organism evidence="1 2">
    <name type="scientific">Streptomyces varsoviensis</name>
    <dbReference type="NCBI Taxonomy" id="67373"/>
    <lineage>
        <taxon>Bacteria</taxon>
        <taxon>Bacillati</taxon>
        <taxon>Actinomycetota</taxon>
        <taxon>Actinomycetes</taxon>
        <taxon>Kitasatosporales</taxon>
        <taxon>Streptomycetaceae</taxon>
        <taxon>Streptomyces</taxon>
    </lineage>
</organism>
<evidence type="ECO:0000313" key="2">
    <source>
        <dbReference type="Proteomes" id="UP000037020"/>
    </source>
</evidence>
<sequence>MPSFEQLRHLRLGKLEEAVEDWTAMVKKLKTLEEIADKRMAAKTRAANWQGENAAAVKPFVIKTAKEFSDALTEATSIRNILKEAHAKFQTCQNDLQAAVDEAASHELSISASGVVRSAPKVAPPRVAPSAAPDDGVLNFMKAPPAEQKKVDAMVDKINKILEAAAEADETTSRALRTIAGKDPHNFTTVKYGSYKDAEKAQAIADARTATRLAHHLTADGTAKNLDELKQLQKLFDRNAKNADFSTTFYKSMGAKGALDFYANVALDASSLHDKTRINLVHHLQNDMGSMLGVATSKHSATHLDAAWVTDLQKAGHQQLDLSRITAPGTQVYGYQALGALVRDGKFDADFMTKIGRDMVAMERKDPQIWDRNAPLGTRNGSSGQPTLNFDNTGGKGFHPLTGLMEGLSHNPEASTAFFNEPVREDSDHDGIITSADKVVTHYDSNYDGKTDKGDTRPMSMVDYMLDRNPDTDALDAKGKEAHAQQVALGNALEAATTHRDPSDEGAQQVRHTATMAKVMERVVEKVGAHPVLIEGKDPDHPGALSGLAGNFGNMAAEYMPDMQMTLENQNHLIKPFGHGAKFSSYHLQQFLGAVGQDPDAYGAINNAQQAYTTSLVHDVIKHRDQYHYLESAVKNAVNPGGQIAGIMTEARAEALHGDRAYEDGQFNEAVAEKAKWIDRIIDSVGGKYIDMIPVGGEVIGWAKEDISEAVVDRVKHDSTLEARHDSAMAYMRAQEATKDAAAAAVHTACRGSGISRSDVYALAGAASTEAGHAHTDGRGGWATSTGGS</sequence>
<gene>
    <name evidence="1" type="ORF">ADK38_20475</name>
</gene>
<name>A0ABR5J4I8_9ACTN</name>
<evidence type="ECO:0000313" key="1">
    <source>
        <dbReference type="EMBL" id="KOG88320.1"/>
    </source>
</evidence>
<dbReference type="EMBL" id="LGUT01001745">
    <property type="protein sequence ID" value="KOG88320.1"/>
    <property type="molecule type" value="Genomic_DNA"/>
</dbReference>